<protein>
    <recommendedName>
        <fullName evidence="3">PqqD family protein</fullName>
    </recommendedName>
</protein>
<evidence type="ECO:0000313" key="2">
    <source>
        <dbReference type="Proteomes" id="UP000250668"/>
    </source>
</evidence>
<dbReference type="RefSeq" id="WP_113774705.1">
    <property type="nucleotide sequence ID" value="NZ_BEXJ01000006.1"/>
</dbReference>
<name>A0AB33ZXZ2_LACGS</name>
<organism evidence="1 2">
    <name type="scientific">Lactobacillus gasseri</name>
    <dbReference type="NCBI Taxonomy" id="1596"/>
    <lineage>
        <taxon>Bacteria</taxon>
        <taxon>Bacillati</taxon>
        <taxon>Bacillota</taxon>
        <taxon>Bacilli</taxon>
        <taxon>Lactobacillales</taxon>
        <taxon>Lactobacillaceae</taxon>
        <taxon>Lactobacillus</taxon>
    </lineage>
</organism>
<dbReference type="InterPro" id="IPR041881">
    <property type="entry name" value="PqqD_sf"/>
</dbReference>
<dbReference type="InterPro" id="IPR008792">
    <property type="entry name" value="PQQD"/>
</dbReference>
<reference evidence="1 2" key="1">
    <citation type="journal article" date="2018" name="Int. J. Syst. Evol. Microbiol.">
        <title>Lactobacillus paragasseri sp. nov., a sister taxon of Lactobacillus gasseri, based on whole-genome sequence analyses.</title>
        <authorList>
            <person name="Tanizawa Y."/>
            <person name="Tada I."/>
            <person name="Kobayashi H."/>
            <person name="Endo A."/>
            <person name="Maeno S."/>
            <person name="Toyoda A."/>
            <person name="Arita M."/>
            <person name="Nakamura Y."/>
            <person name="Sakamoto M."/>
            <person name="Ohkuma M."/>
            <person name="Tohno M."/>
        </authorList>
    </citation>
    <scope>NUCLEOTIDE SEQUENCE [LARGE SCALE GENOMIC DNA]</scope>
    <source>
        <strain evidence="1 2">JCM 1025</strain>
    </source>
</reference>
<dbReference type="Pfam" id="PF05402">
    <property type="entry name" value="PqqD"/>
    <property type="match status" value="1"/>
</dbReference>
<sequence>MNFNSKLIKNPMYKIRSFNDQKYLFSSTKAYKINQTAAFVWDELSKSPTYDKLYTALIEEYKNTDQKILRDDLEALINTYIKIGAVMALGD</sequence>
<accession>A0AB33ZXZ2</accession>
<gene>
    <name evidence="1" type="ORF">LJCM1025_17700</name>
</gene>
<dbReference type="Gene3D" id="1.10.10.1150">
    <property type="entry name" value="Coenzyme PQQ synthesis protein D (PqqD)"/>
    <property type="match status" value="1"/>
</dbReference>
<dbReference type="Proteomes" id="UP000250668">
    <property type="component" value="Unassembled WGS sequence"/>
</dbReference>
<dbReference type="EMBL" id="BEXJ01000006">
    <property type="protein sequence ID" value="GBA98034.1"/>
    <property type="molecule type" value="Genomic_DNA"/>
</dbReference>
<proteinExistence type="predicted"/>
<evidence type="ECO:0008006" key="3">
    <source>
        <dbReference type="Google" id="ProtNLM"/>
    </source>
</evidence>
<comment type="caution">
    <text evidence="1">The sequence shown here is derived from an EMBL/GenBank/DDBJ whole genome shotgun (WGS) entry which is preliminary data.</text>
</comment>
<dbReference type="AlphaFoldDB" id="A0AB33ZXZ2"/>
<evidence type="ECO:0000313" key="1">
    <source>
        <dbReference type="EMBL" id="GBA98034.1"/>
    </source>
</evidence>